<name>A0ABC8QTG9_9AQUA</name>
<evidence type="ECO:0000256" key="1">
    <source>
        <dbReference type="ARBA" id="ARBA00004123"/>
    </source>
</evidence>
<evidence type="ECO:0000256" key="3">
    <source>
        <dbReference type="ARBA" id="ARBA00023125"/>
    </source>
</evidence>
<feature type="compositionally biased region" description="Polar residues" evidence="7">
    <location>
        <begin position="1"/>
        <end position="18"/>
    </location>
</feature>
<keyword evidence="2" id="KW-0805">Transcription regulation</keyword>
<reference evidence="9 11" key="1">
    <citation type="submission" date="2024-02" db="EMBL/GenBank/DDBJ databases">
        <authorList>
            <person name="Vignale AGUSTIN F."/>
            <person name="Sosa J E."/>
            <person name="Modenutti C."/>
        </authorList>
    </citation>
    <scope>NUCLEOTIDE SEQUENCE [LARGE SCALE GENOMIC DNA]</scope>
</reference>
<evidence type="ECO:0000256" key="6">
    <source>
        <dbReference type="SAM" id="Coils"/>
    </source>
</evidence>
<keyword evidence="5" id="KW-0539">Nucleus</keyword>
<dbReference type="CDD" id="cd14703">
    <property type="entry name" value="bZIP_plant_RF2"/>
    <property type="match status" value="1"/>
</dbReference>
<feature type="domain" description="BZIP" evidence="8">
    <location>
        <begin position="144"/>
        <end position="207"/>
    </location>
</feature>
<evidence type="ECO:0000256" key="4">
    <source>
        <dbReference type="ARBA" id="ARBA00023163"/>
    </source>
</evidence>
<dbReference type="AlphaFoldDB" id="A0ABC8QTG9"/>
<evidence type="ECO:0000313" key="9">
    <source>
        <dbReference type="EMBL" id="CAK9135893.1"/>
    </source>
</evidence>
<gene>
    <name evidence="9" type="ORF">ILEXP_LOCUS2850</name>
    <name evidence="10" type="ORF">ILEXP_LOCUS51846</name>
</gene>
<evidence type="ECO:0000313" key="10">
    <source>
        <dbReference type="EMBL" id="CAK9181742.1"/>
    </source>
</evidence>
<dbReference type="InterPro" id="IPR004827">
    <property type="entry name" value="bZIP"/>
</dbReference>
<feature type="compositionally biased region" description="Low complexity" evidence="7">
    <location>
        <begin position="333"/>
        <end position="347"/>
    </location>
</feature>
<evidence type="ECO:0000256" key="5">
    <source>
        <dbReference type="ARBA" id="ARBA00023242"/>
    </source>
</evidence>
<keyword evidence="6" id="KW-0175">Coiled coil</keyword>
<feature type="region of interest" description="Disordered" evidence="7">
    <location>
        <begin position="79"/>
        <end position="119"/>
    </location>
</feature>
<dbReference type="PANTHER" id="PTHR13690:SF103">
    <property type="entry name" value="BZIP TRANSCRIPTION FACTOR 18"/>
    <property type="match status" value="1"/>
</dbReference>
<dbReference type="InterPro" id="IPR046347">
    <property type="entry name" value="bZIP_sf"/>
</dbReference>
<dbReference type="EMBL" id="CAUOFW020008152">
    <property type="protein sequence ID" value="CAK9181742.1"/>
    <property type="molecule type" value="Genomic_DNA"/>
</dbReference>
<evidence type="ECO:0000256" key="2">
    <source>
        <dbReference type="ARBA" id="ARBA00023015"/>
    </source>
</evidence>
<dbReference type="PROSITE" id="PS50217">
    <property type="entry name" value="BZIP"/>
    <property type="match status" value="1"/>
</dbReference>
<dbReference type="Gene3D" id="1.20.5.170">
    <property type="match status" value="1"/>
</dbReference>
<comment type="subcellular location">
    <subcellularLocation>
        <location evidence="1">Nucleus</location>
    </subcellularLocation>
</comment>
<feature type="compositionally biased region" description="Basic and acidic residues" evidence="7">
    <location>
        <begin position="27"/>
        <end position="36"/>
    </location>
</feature>
<dbReference type="SUPFAM" id="SSF57959">
    <property type="entry name" value="Leucine zipper domain"/>
    <property type="match status" value="1"/>
</dbReference>
<dbReference type="EMBL" id="CAUOFW020000725">
    <property type="protein sequence ID" value="CAK9135893.1"/>
    <property type="molecule type" value="Genomic_DNA"/>
</dbReference>
<proteinExistence type="predicted"/>
<protein>
    <recommendedName>
        <fullName evidence="8">BZIP domain-containing protein</fullName>
    </recommendedName>
</protein>
<accession>A0ABC8QTG9</accession>
<evidence type="ECO:0000256" key="7">
    <source>
        <dbReference type="SAM" id="MobiDB-lite"/>
    </source>
</evidence>
<keyword evidence="3" id="KW-0238">DNA-binding</keyword>
<dbReference type="InterPro" id="IPR044759">
    <property type="entry name" value="bZIP_RF2"/>
</dbReference>
<evidence type="ECO:0000313" key="11">
    <source>
        <dbReference type="Proteomes" id="UP001642360"/>
    </source>
</evidence>
<dbReference type="GO" id="GO:0005634">
    <property type="term" value="C:nucleus"/>
    <property type="evidence" value="ECO:0007669"/>
    <property type="project" value="UniProtKB-SubCell"/>
</dbReference>
<dbReference type="FunFam" id="1.20.5.170:FF:000009">
    <property type="entry name" value="probable transcription factor PosF21"/>
    <property type="match status" value="1"/>
</dbReference>
<dbReference type="GO" id="GO:0003677">
    <property type="term" value="F:DNA binding"/>
    <property type="evidence" value="ECO:0007669"/>
    <property type="project" value="UniProtKB-KW"/>
</dbReference>
<feature type="region of interest" description="Disordered" evidence="7">
    <location>
        <begin position="327"/>
        <end position="347"/>
    </location>
</feature>
<dbReference type="Proteomes" id="UP001642360">
    <property type="component" value="Unassembled WGS sequence"/>
</dbReference>
<feature type="region of interest" description="Disordered" evidence="7">
    <location>
        <begin position="1"/>
        <end position="56"/>
    </location>
</feature>
<dbReference type="Pfam" id="PF00170">
    <property type="entry name" value="bZIP_1"/>
    <property type="match status" value="1"/>
</dbReference>
<feature type="coiled-coil region" evidence="6">
    <location>
        <begin position="162"/>
        <end position="234"/>
    </location>
</feature>
<dbReference type="PANTHER" id="PTHR13690">
    <property type="entry name" value="TRANSCRIPTION FACTOR POSF21-RELATED"/>
    <property type="match status" value="1"/>
</dbReference>
<dbReference type="SMART" id="SM00338">
    <property type="entry name" value="BRLZ"/>
    <property type="match status" value="1"/>
</dbReference>
<sequence length="347" mass="38233">MEDPSNPSSQQTNPTASLRPTHHRRAHSEVNFRLPEDLDLVSDPFDAPSESFEEMGSEDDLFSTFMDIEKLGSSLNDGVSDNAAGGGGGNCGGVGAEGGEGERNVMRPRHRHSNSVDSSNLFGESIEAKKAMAPEKLAELWSIDPKRAKRILANRQSAARSKERKARYMSELERKVQTLQTEATTLSAQLTLFQRDITGQSTENTELKLRLQAMEQQAQLRDALNEALKQEVERLRIATGEIASSSDTYNLGMHHFPYNQSAVFSHQPQPGSSDRQNVQMPQFHPLQSRMSSHHHHMLGAAHTQAFSDTLQPDPLGRFQGLDISNRGSHLVKSEGPSISASESSSTF</sequence>
<keyword evidence="4" id="KW-0804">Transcription</keyword>
<evidence type="ECO:0000259" key="8">
    <source>
        <dbReference type="PROSITE" id="PS50217"/>
    </source>
</evidence>
<feature type="compositionally biased region" description="Gly residues" evidence="7">
    <location>
        <begin position="84"/>
        <end position="98"/>
    </location>
</feature>
<comment type="caution">
    <text evidence="9">The sequence shown here is derived from an EMBL/GenBank/DDBJ whole genome shotgun (WGS) entry which is preliminary data.</text>
</comment>
<keyword evidence="11" id="KW-1185">Reference proteome</keyword>
<organism evidence="9 11">
    <name type="scientific">Ilex paraguariensis</name>
    <name type="common">yerba mate</name>
    <dbReference type="NCBI Taxonomy" id="185542"/>
    <lineage>
        <taxon>Eukaryota</taxon>
        <taxon>Viridiplantae</taxon>
        <taxon>Streptophyta</taxon>
        <taxon>Embryophyta</taxon>
        <taxon>Tracheophyta</taxon>
        <taxon>Spermatophyta</taxon>
        <taxon>Magnoliopsida</taxon>
        <taxon>eudicotyledons</taxon>
        <taxon>Gunneridae</taxon>
        <taxon>Pentapetalae</taxon>
        <taxon>asterids</taxon>
        <taxon>campanulids</taxon>
        <taxon>Aquifoliales</taxon>
        <taxon>Aquifoliaceae</taxon>
        <taxon>Ilex</taxon>
    </lineage>
</organism>